<feature type="region of interest" description="Disordered" evidence="1">
    <location>
        <begin position="128"/>
        <end position="158"/>
    </location>
</feature>
<dbReference type="HOGENOM" id="CLU_096861_0_0_1"/>
<dbReference type="VEuPathDB" id="FungiDB:PV10_07648"/>
<proteinExistence type="predicted"/>
<dbReference type="Proteomes" id="UP000054302">
    <property type="component" value="Unassembled WGS sequence"/>
</dbReference>
<protein>
    <submittedName>
        <fullName evidence="2">Uncharacterized protein</fullName>
    </submittedName>
</protein>
<evidence type="ECO:0000256" key="1">
    <source>
        <dbReference type="SAM" id="MobiDB-lite"/>
    </source>
</evidence>
<accession>A0A0D1XQF6</accession>
<dbReference type="OrthoDB" id="5387413at2759"/>
<dbReference type="GeneID" id="27325493"/>
<evidence type="ECO:0000313" key="2">
    <source>
        <dbReference type="EMBL" id="KIV90336.1"/>
    </source>
</evidence>
<dbReference type="EMBL" id="KN847524">
    <property type="protein sequence ID" value="KIV90336.1"/>
    <property type="molecule type" value="Genomic_DNA"/>
</dbReference>
<gene>
    <name evidence="2" type="ORF">PV10_07648</name>
</gene>
<evidence type="ECO:0000313" key="3">
    <source>
        <dbReference type="Proteomes" id="UP000054302"/>
    </source>
</evidence>
<feature type="region of interest" description="Disordered" evidence="1">
    <location>
        <begin position="174"/>
        <end position="197"/>
    </location>
</feature>
<dbReference type="AlphaFoldDB" id="A0A0D1XQF6"/>
<keyword evidence="3" id="KW-1185">Reference proteome</keyword>
<organism evidence="2 3">
    <name type="scientific">Exophiala mesophila</name>
    <name type="common">Black yeast-like fungus</name>
    <dbReference type="NCBI Taxonomy" id="212818"/>
    <lineage>
        <taxon>Eukaryota</taxon>
        <taxon>Fungi</taxon>
        <taxon>Dikarya</taxon>
        <taxon>Ascomycota</taxon>
        <taxon>Pezizomycotina</taxon>
        <taxon>Eurotiomycetes</taxon>
        <taxon>Chaetothyriomycetidae</taxon>
        <taxon>Chaetothyriales</taxon>
        <taxon>Herpotrichiellaceae</taxon>
        <taxon>Exophiala</taxon>
    </lineage>
</organism>
<dbReference type="RefSeq" id="XP_016221910.1">
    <property type="nucleotide sequence ID" value="XM_016372578.1"/>
</dbReference>
<sequence>MARGPTSSQRIVGFAREVQSIREPRDDEFSVMSHFAKHADRCPHCHDPYATHIREKSLCDRGISLARDVCNYLYAKGGKPFSVVDRRSSGDRVQVQVPVGMEAVSLLIKAIDRGMVLQKKTAIVVAKKSEADKIDRSPYQSPRLEPALRSPKPKETTELRRFQDGPVEVIERAPRRREHNEQVYHSDRVGDRSRYERRERPVSAIYPDERRGSLYLRDEENKRQWRQYEREPIVIVAEPRAHRYISRRFLN</sequence>
<dbReference type="OMA" id="RFCSHAV"/>
<name>A0A0D1XQF6_EXOME</name>
<reference evidence="2 3" key="1">
    <citation type="submission" date="2015-01" db="EMBL/GenBank/DDBJ databases">
        <title>The Genome Sequence of Exophiala mesophila CBS40295.</title>
        <authorList>
            <consortium name="The Broad Institute Genomics Platform"/>
            <person name="Cuomo C."/>
            <person name="de Hoog S."/>
            <person name="Gorbushina A."/>
            <person name="Stielow B."/>
            <person name="Teixiera M."/>
            <person name="Abouelleil A."/>
            <person name="Chapman S.B."/>
            <person name="Priest M."/>
            <person name="Young S.K."/>
            <person name="Wortman J."/>
            <person name="Nusbaum C."/>
            <person name="Birren B."/>
        </authorList>
    </citation>
    <scope>NUCLEOTIDE SEQUENCE [LARGE SCALE GENOMIC DNA]</scope>
    <source>
        <strain evidence="2 3">CBS 40295</strain>
    </source>
</reference>